<dbReference type="InterPro" id="IPR016032">
    <property type="entry name" value="Sig_transdc_resp-reg_C-effctor"/>
</dbReference>
<sequence>MSESLLRTKIALPARHHCFIPRPRLITQLHRLIDVPATLVSAPTGFGKTMAVQEALRALATRHAAAIAWLTLDVHDNDPVQFWRYVALALHTTLPACGATLIEALTGPQPAPVRSLLAATLNEITAQTQHLVLVLDDYHLIDLHAIHDDLTFLIEYAPPNLHIVFITRADPPLPLHRWRARGQLLEVRATDLRFDLTETTTLLNDVMRLGLSAEEIMTLLRQTEGWPAALSMAGLALRDDTAPSPTRHIAQLAQHNRFIIEYLTDEVLAQQPAEVRALLLRIAVLERFCGSLCDAVAETTGSAALLETLAQTHGFIVPLPSAPNDEPWFRFHRLFGDLLRGQARCTFPEDVDALYRRAAAWHAAHGDVEQAVEYAIAGHDFAHAAQLIERSANTLVMEGRAALLERWLHLLPDAWRQTMPRAGVAVAWALILRGRYSEVAPYLDQAETTMLPDAPALRGELHAARAVLAETQGRAAEALVHARQALDLAPADHLIAQAVAHTAIAGALRISGDIDAAIAAYEQAVPLCQAAWLRLPALLGRAHLGLLYLTQGRLRSAEAALKPALQSAIFIPAASPVFIAYSAILIERNQLEDAHQHLRHALDLAQQSGHTAALAQCHLHLARLRRAQGDLAGAQVALDTAATFTAQGVPAWVEPLLIAERVRLYLDQGAITKARHALASRGTDIEAVAGAVREALPLIRARLLLHQGRSADARAFLDNIIASAEQSGRQGRVIEALILRTLACAALNDEAAARDDLQRALAMAEPEGYVRIFLDAGARLARLLHRIGSAYAGRLLEAFPSSVRARVANLTESPEPLTDRERDVLRLMARGLTYRQIASELVVSVNTVRYHIKSLYSKLQVNSRTLALARAHELHLFEED</sequence>
<dbReference type="STRING" id="383372.Rcas_1936"/>
<name>A7NKK5_ROSCS</name>
<dbReference type="InterPro" id="IPR027417">
    <property type="entry name" value="P-loop_NTPase"/>
</dbReference>
<dbReference type="SUPFAM" id="SSF48452">
    <property type="entry name" value="TPR-like"/>
    <property type="match status" value="3"/>
</dbReference>
<dbReference type="Gene3D" id="1.25.40.10">
    <property type="entry name" value="Tetratricopeptide repeat domain"/>
    <property type="match status" value="1"/>
</dbReference>
<evidence type="ECO:0000256" key="3">
    <source>
        <dbReference type="ARBA" id="ARBA00023163"/>
    </source>
</evidence>
<dbReference type="eggNOG" id="COG2909">
    <property type="taxonomic scope" value="Bacteria"/>
</dbReference>
<proteinExistence type="predicted"/>
<dbReference type="Proteomes" id="UP000000263">
    <property type="component" value="Chromosome"/>
</dbReference>
<dbReference type="Pfam" id="PF00196">
    <property type="entry name" value="GerE"/>
    <property type="match status" value="1"/>
</dbReference>
<protein>
    <submittedName>
        <fullName evidence="5">ATP-dependent transcriptional regulator, MalT-like, LuxR family</fullName>
    </submittedName>
</protein>
<keyword evidence="3" id="KW-0804">Transcription</keyword>
<dbReference type="CDD" id="cd06170">
    <property type="entry name" value="LuxR_C_like"/>
    <property type="match status" value="1"/>
</dbReference>
<dbReference type="InterPro" id="IPR059106">
    <property type="entry name" value="WHD_MalT"/>
</dbReference>
<accession>A7NKK5</accession>
<dbReference type="Gene3D" id="3.40.50.300">
    <property type="entry name" value="P-loop containing nucleotide triphosphate hydrolases"/>
    <property type="match status" value="1"/>
</dbReference>
<evidence type="ECO:0000313" key="6">
    <source>
        <dbReference type="Proteomes" id="UP000000263"/>
    </source>
</evidence>
<dbReference type="SUPFAM" id="SSF52540">
    <property type="entry name" value="P-loop containing nucleoside triphosphate hydrolases"/>
    <property type="match status" value="1"/>
</dbReference>
<organism evidence="5 6">
    <name type="scientific">Roseiflexus castenholzii (strain DSM 13941 / HLO8)</name>
    <dbReference type="NCBI Taxonomy" id="383372"/>
    <lineage>
        <taxon>Bacteria</taxon>
        <taxon>Bacillati</taxon>
        <taxon>Chloroflexota</taxon>
        <taxon>Chloroflexia</taxon>
        <taxon>Chloroflexales</taxon>
        <taxon>Roseiflexineae</taxon>
        <taxon>Roseiflexaceae</taxon>
        <taxon>Roseiflexus</taxon>
    </lineage>
</organism>
<dbReference type="SMART" id="SM00421">
    <property type="entry name" value="HTH_LUXR"/>
    <property type="match status" value="1"/>
</dbReference>
<evidence type="ECO:0000256" key="2">
    <source>
        <dbReference type="ARBA" id="ARBA00023125"/>
    </source>
</evidence>
<dbReference type="Pfam" id="PF25873">
    <property type="entry name" value="WHD_MalT"/>
    <property type="match status" value="1"/>
</dbReference>
<dbReference type="Pfam" id="PF17874">
    <property type="entry name" value="TPR_MalT"/>
    <property type="match status" value="1"/>
</dbReference>
<evidence type="ECO:0000259" key="4">
    <source>
        <dbReference type="PROSITE" id="PS50043"/>
    </source>
</evidence>
<feature type="domain" description="HTH luxR-type" evidence="4">
    <location>
        <begin position="810"/>
        <end position="875"/>
    </location>
</feature>
<dbReference type="EMBL" id="CP000804">
    <property type="protein sequence ID" value="ABU58025.1"/>
    <property type="molecule type" value="Genomic_DNA"/>
</dbReference>
<dbReference type="HOGENOM" id="CLU_006325_2_0_0"/>
<gene>
    <name evidence="5" type="ordered locus">Rcas_1936</name>
</gene>
<evidence type="ECO:0000313" key="5">
    <source>
        <dbReference type="EMBL" id="ABU58025.1"/>
    </source>
</evidence>
<evidence type="ECO:0000256" key="1">
    <source>
        <dbReference type="ARBA" id="ARBA00023015"/>
    </source>
</evidence>
<dbReference type="SUPFAM" id="SSF46894">
    <property type="entry name" value="C-terminal effector domain of the bipartite response regulators"/>
    <property type="match status" value="1"/>
</dbReference>
<keyword evidence="6" id="KW-1185">Reference proteome</keyword>
<dbReference type="GO" id="GO:0003677">
    <property type="term" value="F:DNA binding"/>
    <property type="evidence" value="ECO:0007669"/>
    <property type="project" value="UniProtKB-KW"/>
</dbReference>
<reference evidence="5 6" key="1">
    <citation type="submission" date="2007-08" db="EMBL/GenBank/DDBJ databases">
        <title>Complete sequence of Roseiflexus castenholzii DSM 13941.</title>
        <authorList>
            <consortium name="US DOE Joint Genome Institute"/>
            <person name="Copeland A."/>
            <person name="Lucas S."/>
            <person name="Lapidus A."/>
            <person name="Barry K."/>
            <person name="Glavina del Rio T."/>
            <person name="Dalin E."/>
            <person name="Tice H."/>
            <person name="Pitluck S."/>
            <person name="Thompson L.S."/>
            <person name="Brettin T."/>
            <person name="Bruce D."/>
            <person name="Detter J.C."/>
            <person name="Han C."/>
            <person name="Tapia R."/>
            <person name="Schmutz J."/>
            <person name="Larimer F."/>
            <person name="Land M."/>
            <person name="Hauser L."/>
            <person name="Kyrpides N."/>
            <person name="Mikhailova N."/>
            <person name="Bryant D.A."/>
            <person name="Hanada S."/>
            <person name="Tsukatani Y."/>
            <person name="Richardson P."/>
        </authorList>
    </citation>
    <scope>NUCLEOTIDE SEQUENCE [LARGE SCALE GENOMIC DNA]</scope>
    <source>
        <strain evidence="6">DSM 13941 / HLO8</strain>
    </source>
</reference>
<dbReference type="PRINTS" id="PR00038">
    <property type="entry name" value="HTHLUXR"/>
</dbReference>
<dbReference type="SMART" id="SM00028">
    <property type="entry name" value="TPR"/>
    <property type="match status" value="3"/>
</dbReference>
<keyword evidence="1" id="KW-0805">Transcription regulation</keyword>
<dbReference type="AlphaFoldDB" id="A7NKK5"/>
<dbReference type="InterPro" id="IPR011990">
    <property type="entry name" value="TPR-like_helical_dom_sf"/>
</dbReference>
<dbReference type="KEGG" id="rca:Rcas_1936"/>
<dbReference type="InterPro" id="IPR019734">
    <property type="entry name" value="TPR_rpt"/>
</dbReference>
<keyword evidence="2" id="KW-0238">DNA-binding</keyword>
<dbReference type="GO" id="GO:0006355">
    <property type="term" value="P:regulation of DNA-templated transcription"/>
    <property type="evidence" value="ECO:0007669"/>
    <property type="project" value="InterPro"/>
</dbReference>
<dbReference type="InterPro" id="IPR041617">
    <property type="entry name" value="TPR_MalT"/>
</dbReference>
<dbReference type="Gene3D" id="1.10.10.10">
    <property type="entry name" value="Winged helix-like DNA-binding domain superfamily/Winged helix DNA-binding domain"/>
    <property type="match status" value="1"/>
</dbReference>
<dbReference type="InterPro" id="IPR000792">
    <property type="entry name" value="Tscrpt_reg_LuxR_C"/>
</dbReference>
<dbReference type="PANTHER" id="PTHR44688:SF16">
    <property type="entry name" value="DNA-BINDING TRANSCRIPTIONAL ACTIVATOR DEVR_DOSR"/>
    <property type="match status" value="1"/>
</dbReference>
<dbReference type="InterPro" id="IPR036388">
    <property type="entry name" value="WH-like_DNA-bd_sf"/>
</dbReference>
<dbReference type="RefSeq" id="WP_012120449.1">
    <property type="nucleotide sequence ID" value="NC_009767.1"/>
</dbReference>
<dbReference type="PANTHER" id="PTHR44688">
    <property type="entry name" value="DNA-BINDING TRANSCRIPTIONAL ACTIVATOR DEVR_DOSR"/>
    <property type="match status" value="1"/>
</dbReference>
<dbReference type="PROSITE" id="PS00622">
    <property type="entry name" value="HTH_LUXR_1"/>
    <property type="match status" value="1"/>
</dbReference>
<dbReference type="PROSITE" id="PS50043">
    <property type="entry name" value="HTH_LUXR_2"/>
    <property type="match status" value="1"/>
</dbReference>